<accession>A0AAU8J451</accession>
<dbReference type="SUPFAM" id="SSF50129">
    <property type="entry name" value="GroES-like"/>
    <property type="match status" value="1"/>
</dbReference>
<evidence type="ECO:0000256" key="1">
    <source>
        <dbReference type="ARBA" id="ARBA00022857"/>
    </source>
</evidence>
<dbReference type="Gene3D" id="3.90.180.10">
    <property type="entry name" value="Medium-chain alcohol dehydrogenases, catalytic domain"/>
    <property type="match status" value="1"/>
</dbReference>
<dbReference type="InterPro" id="IPR011032">
    <property type="entry name" value="GroES-like_sf"/>
</dbReference>
<dbReference type="GO" id="GO:0070402">
    <property type="term" value="F:NADPH binding"/>
    <property type="evidence" value="ECO:0007669"/>
    <property type="project" value="TreeGrafter"/>
</dbReference>
<dbReference type="SMART" id="SM00829">
    <property type="entry name" value="PKS_ER"/>
    <property type="match status" value="1"/>
</dbReference>
<gene>
    <name evidence="4" type="ORF">ABII15_35810</name>
</gene>
<evidence type="ECO:0000256" key="2">
    <source>
        <dbReference type="ARBA" id="ARBA00023002"/>
    </source>
</evidence>
<dbReference type="GO" id="GO:0016651">
    <property type="term" value="F:oxidoreductase activity, acting on NAD(P)H"/>
    <property type="evidence" value="ECO:0007669"/>
    <property type="project" value="TreeGrafter"/>
</dbReference>
<name>A0AAU8J451_9ACTN</name>
<evidence type="ECO:0000313" key="4">
    <source>
        <dbReference type="EMBL" id="XCJ75008.1"/>
    </source>
</evidence>
<reference evidence="4" key="1">
    <citation type="submission" date="2024-06" db="EMBL/GenBank/DDBJ databases">
        <title>Streptomyces sp. strain HUAS MG91 genome sequences.</title>
        <authorList>
            <person name="Mo P."/>
        </authorList>
    </citation>
    <scope>NUCLEOTIDE SEQUENCE</scope>
    <source>
        <strain evidence="4">HUAS MG91</strain>
    </source>
</reference>
<evidence type="ECO:0000259" key="3">
    <source>
        <dbReference type="SMART" id="SM00829"/>
    </source>
</evidence>
<keyword evidence="2 4" id="KW-0560">Oxidoreductase</keyword>
<dbReference type="AlphaFoldDB" id="A0AAU8J451"/>
<dbReference type="InterPro" id="IPR036291">
    <property type="entry name" value="NAD(P)-bd_dom_sf"/>
</dbReference>
<dbReference type="Gene3D" id="3.40.50.720">
    <property type="entry name" value="NAD(P)-binding Rossmann-like Domain"/>
    <property type="match status" value="1"/>
</dbReference>
<protein>
    <submittedName>
        <fullName evidence="4">NADP-dependent oxidoreductase</fullName>
        <ecNumber evidence="4">1.-.-.-</ecNumber>
    </submittedName>
</protein>
<organism evidence="4">
    <name type="scientific">Streptomyces tabacisoli</name>
    <dbReference type="NCBI Taxonomy" id="3156398"/>
    <lineage>
        <taxon>Bacteria</taxon>
        <taxon>Bacillati</taxon>
        <taxon>Actinomycetota</taxon>
        <taxon>Actinomycetes</taxon>
        <taxon>Kitasatosporales</taxon>
        <taxon>Streptomycetaceae</taxon>
        <taxon>Streptomyces</taxon>
    </lineage>
</organism>
<dbReference type="RefSeq" id="WP_353946444.1">
    <property type="nucleotide sequence ID" value="NZ_CP159534.1"/>
</dbReference>
<dbReference type="InterPro" id="IPR020843">
    <property type="entry name" value="ER"/>
</dbReference>
<dbReference type="SUPFAM" id="SSF51735">
    <property type="entry name" value="NAD(P)-binding Rossmann-fold domains"/>
    <property type="match status" value="1"/>
</dbReference>
<proteinExistence type="predicted"/>
<dbReference type="EMBL" id="CP159534">
    <property type="protein sequence ID" value="XCJ75008.1"/>
    <property type="molecule type" value="Genomic_DNA"/>
</dbReference>
<keyword evidence="1" id="KW-0521">NADP</keyword>
<dbReference type="InterPro" id="IPR013154">
    <property type="entry name" value="ADH-like_N"/>
</dbReference>
<dbReference type="KEGG" id="stac:ABII15_35810"/>
<dbReference type="Pfam" id="PF08240">
    <property type="entry name" value="ADH_N"/>
    <property type="match status" value="1"/>
</dbReference>
<dbReference type="PANTHER" id="PTHR48106">
    <property type="entry name" value="QUINONE OXIDOREDUCTASE PIG3-RELATED"/>
    <property type="match status" value="1"/>
</dbReference>
<dbReference type="EC" id="1.-.-.-" evidence="4"/>
<feature type="domain" description="Enoyl reductase (ER)" evidence="3">
    <location>
        <begin position="10"/>
        <end position="309"/>
    </location>
</feature>
<dbReference type="CDD" id="cd05289">
    <property type="entry name" value="MDR_like_2"/>
    <property type="match status" value="1"/>
</dbReference>
<sequence length="311" mass="31975">MKAIAVTQFGGPESLQVLDLPVPDAGPGEIRIKVVAATVNPVDTMVRRGLAFVDDAEPPYVPGMEAAGTVDQIGEGTITDLSVGDRAIAIAVTSGTHGAYAEYLVVPADSVVRAPEGASDVEAATLPMNGLTARMALDLLELPADGTVAVVGAAGAVGGYAVQLAKVEGFRVIADAAPADVQLVKELGADVVVPRGDDFANLVRTQVPDGVDGLVDTAGVAASVTRAVRDGGRVVSSAPGADLATERGIVTERTFVPSYAREHVKLDRLRQLAEEGGITLRVARPLPPEQAAAAHRLLEEGGLRGRVVLTF</sequence>
<dbReference type="PANTHER" id="PTHR48106:SF18">
    <property type="entry name" value="QUINONE OXIDOREDUCTASE PIG3"/>
    <property type="match status" value="1"/>
</dbReference>
<dbReference type="Pfam" id="PF13602">
    <property type="entry name" value="ADH_zinc_N_2"/>
    <property type="match status" value="1"/>
</dbReference>